<gene>
    <name evidence="7" type="primary">flgK</name>
    <name evidence="11" type="ordered locus">Thal_1098</name>
</gene>
<keyword evidence="11" id="KW-0969">Cilium</keyword>
<dbReference type="InterPro" id="IPR053927">
    <property type="entry name" value="FlgK_helical"/>
</dbReference>
<dbReference type="OrthoDB" id="9802553at2"/>
<dbReference type="SUPFAM" id="SSF64518">
    <property type="entry name" value="Phase 1 flagellin"/>
    <property type="match status" value="1"/>
</dbReference>
<evidence type="ECO:0000259" key="9">
    <source>
        <dbReference type="Pfam" id="PF06429"/>
    </source>
</evidence>
<dbReference type="PANTHER" id="PTHR30033:SF1">
    <property type="entry name" value="FLAGELLAR HOOK-ASSOCIATED PROTEIN 1"/>
    <property type="match status" value="1"/>
</dbReference>
<evidence type="ECO:0000256" key="3">
    <source>
        <dbReference type="ARBA" id="ARBA00009677"/>
    </source>
</evidence>
<dbReference type="EMBL" id="CP001931">
    <property type="protein sequence ID" value="ADC89730.1"/>
    <property type="molecule type" value="Genomic_DNA"/>
</dbReference>
<keyword evidence="11" id="KW-0282">Flagellum</keyword>
<dbReference type="STRING" id="638303.Thal_1098"/>
<dbReference type="Pfam" id="PF22638">
    <property type="entry name" value="FlgK_D1"/>
    <property type="match status" value="1"/>
</dbReference>
<accession>D3SLV0</accession>
<protein>
    <recommendedName>
        <fullName evidence="4 7">Flagellar hook-associated protein 1</fullName>
        <shortName evidence="7">HAP1</shortName>
    </recommendedName>
</protein>
<dbReference type="InterPro" id="IPR010810">
    <property type="entry name" value="Flagellin_hook_IN_motif"/>
</dbReference>
<evidence type="ECO:0000256" key="7">
    <source>
        <dbReference type="RuleBase" id="RU362065"/>
    </source>
</evidence>
<reference evidence="12" key="1">
    <citation type="journal article" date="2010" name="Stand. Genomic Sci.">
        <title>Complete genome sequence of Thermocrinis albus type strain (HI 11/12T).</title>
        <authorList>
            <person name="Wirth R."/>
            <person name="Sikorski J."/>
            <person name="Brambilla E."/>
            <person name="Misra M."/>
            <person name="Lapidus A."/>
            <person name="Copeland A."/>
            <person name="Nolan M."/>
            <person name="Lucas S."/>
            <person name="Chen F."/>
            <person name="Tice H."/>
            <person name="Cheng J.F."/>
            <person name="Han C."/>
            <person name="Detter J.C."/>
            <person name="Tapia R."/>
            <person name="Bruce D."/>
            <person name="Goodwin L."/>
            <person name="Pitluck S."/>
            <person name="Pati A."/>
            <person name="Anderson I."/>
            <person name="Ivanova N."/>
            <person name="Mavromatis K."/>
            <person name="Mikhailova N."/>
            <person name="Chen A."/>
            <person name="Palaniappan K."/>
            <person name="Bilek Y."/>
            <person name="Hader T."/>
            <person name="Land M."/>
            <person name="Hauser L."/>
            <person name="Chang Y.J."/>
            <person name="Jeffries C.D."/>
            <person name="Tindall B.J."/>
            <person name="Rohde M."/>
            <person name="Goker M."/>
            <person name="Bristow J."/>
            <person name="Eisen J.A."/>
            <person name="Markowitz V."/>
            <person name="Hugenholtz P."/>
            <person name="Kyrpides N.C."/>
            <person name="Klenk H.P."/>
        </authorList>
    </citation>
    <scope>NUCLEOTIDE SEQUENCE [LARGE SCALE GENOMIC DNA]</scope>
    <source>
        <strain evidence="12">DSM 14484 / JCM 11386 / HI 11/12</strain>
    </source>
</reference>
<comment type="subcellular location">
    <subcellularLocation>
        <location evidence="1 7">Bacterial flagellum</location>
    </subcellularLocation>
    <subcellularLocation>
        <location evidence="2 7">Secreted</location>
    </subcellularLocation>
</comment>
<evidence type="ECO:0000256" key="1">
    <source>
        <dbReference type="ARBA" id="ARBA00004365"/>
    </source>
</evidence>
<dbReference type="PRINTS" id="PR01005">
    <property type="entry name" value="FLGHOOKAP1"/>
</dbReference>
<name>D3SLV0_THEAH</name>
<keyword evidence="11" id="KW-0966">Cell projection</keyword>
<dbReference type="eggNOG" id="COG1256">
    <property type="taxonomic scope" value="Bacteria"/>
</dbReference>
<dbReference type="AlphaFoldDB" id="D3SLV0"/>
<dbReference type="InterPro" id="IPR002371">
    <property type="entry name" value="FlgK"/>
</dbReference>
<keyword evidence="6 7" id="KW-0975">Bacterial flagellum</keyword>
<dbReference type="Proteomes" id="UP000002043">
    <property type="component" value="Chromosome"/>
</dbReference>
<evidence type="ECO:0000313" key="11">
    <source>
        <dbReference type="EMBL" id="ADC89730.1"/>
    </source>
</evidence>
<sequence>MLGATFGIVSQGLQILRKAIEIRNRNVLNASNPDYAQENPRIESFAPVGIKLEDVERVRNFYLLSERNNRLSVVNYLEERIKKGEAVEDLFQEFTGGVGGAEYINNFFRAFQDLMKDPTNVGARADLVRQANTLMGYIRDRKGDMDRVFNSTVYNLQRYVGRVNELTQKLAQINRDILTTYARTYSSGKDYKNLLDERDRLLRELSELINVRVQEDDIGRVRVEMAGGFLLVEEGRSWTITYDASSRKVFWNSKDGSTVDVTGHINGGRIKGAVEFLKDLDLYLQGLDNVAKRLISRVKLPVIKGSDQYYWTTVKNSPGDPIGESGSITLVGVSSVTVSYQPSDTLQDIANIINAQNAGFTASVVQEPDGTYTLRIVSSDPSYQITDSNGNIGVKVFTGTGLQDGGVNPQLPSLMGNLDYSVADRFFSLSSRWWEDLKDLYQKLVSDISSTQNTLKKQHEIEKALLDSLNARLSELQGVSIDQEFMEIMQLQRSYEALAKTVSAMDDLLRTTLNMV</sequence>
<dbReference type="InterPro" id="IPR010930">
    <property type="entry name" value="Flg_bb/hook_C_dom"/>
</dbReference>
<evidence type="ECO:0000313" key="12">
    <source>
        <dbReference type="Proteomes" id="UP000002043"/>
    </source>
</evidence>
<dbReference type="eggNOG" id="COG4786">
    <property type="taxonomic scope" value="Bacteria"/>
</dbReference>
<comment type="similarity">
    <text evidence="3 7">Belongs to the flagella basal body rod proteins family.</text>
</comment>
<dbReference type="HOGENOM" id="CLU_527772_0_0_0"/>
<proteinExistence type="inferred from homology"/>
<evidence type="ECO:0000256" key="8">
    <source>
        <dbReference type="SAM" id="Coils"/>
    </source>
</evidence>
<dbReference type="GO" id="GO:0009424">
    <property type="term" value="C:bacterial-type flagellum hook"/>
    <property type="evidence" value="ECO:0007669"/>
    <property type="project" value="UniProtKB-UniRule"/>
</dbReference>
<evidence type="ECO:0000259" key="10">
    <source>
        <dbReference type="Pfam" id="PF22638"/>
    </source>
</evidence>
<feature type="domain" description="Flagellar hook-associated protein FlgK helical" evidence="10">
    <location>
        <begin position="87"/>
        <end position="298"/>
    </location>
</feature>
<keyword evidence="5 7" id="KW-0964">Secreted</keyword>
<dbReference type="GO" id="GO:0044780">
    <property type="term" value="P:bacterial-type flagellum assembly"/>
    <property type="evidence" value="ECO:0007669"/>
    <property type="project" value="InterPro"/>
</dbReference>
<dbReference type="PANTHER" id="PTHR30033">
    <property type="entry name" value="FLAGELLAR HOOK-ASSOCIATED PROTEIN 1"/>
    <property type="match status" value="1"/>
</dbReference>
<evidence type="ECO:0000256" key="2">
    <source>
        <dbReference type="ARBA" id="ARBA00004613"/>
    </source>
</evidence>
<evidence type="ECO:0000256" key="5">
    <source>
        <dbReference type="ARBA" id="ARBA00022525"/>
    </source>
</evidence>
<dbReference type="Pfam" id="PF07196">
    <property type="entry name" value="Flagellin_IN"/>
    <property type="match status" value="1"/>
</dbReference>
<dbReference type="RefSeq" id="WP_012992136.1">
    <property type="nucleotide sequence ID" value="NC_013894.1"/>
</dbReference>
<keyword evidence="8" id="KW-0175">Coiled coil</keyword>
<dbReference type="KEGG" id="tal:Thal_1098"/>
<evidence type="ECO:0000256" key="6">
    <source>
        <dbReference type="ARBA" id="ARBA00023143"/>
    </source>
</evidence>
<dbReference type="Pfam" id="PF06429">
    <property type="entry name" value="Flg_bbr_C"/>
    <property type="match status" value="1"/>
</dbReference>
<dbReference type="GO" id="GO:0005576">
    <property type="term" value="C:extracellular region"/>
    <property type="evidence" value="ECO:0007669"/>
    <property type="project" value="UniProtKB-SubCell"/>
</dbReference>
<organism evidence="11 12">
    <name type="scientific">Thermocrinis albus (strain DSM 14484 / JCM 11386 / HI 11/12)</name>
    <dbReference type="NCBI Taxonomy" id="638303"/>
    <lineage>
        <taxon>Bacteria</taxon>
        <taxon>Pseudomonadati</taxon>
        <taxon>Aquificota</taxon>
        <taxon>Aquificia</taxon>
        <taxon>Aquificales</taxon>
        <taxon>Aquificaceae</taxon>
        <taxon>Thermocrinis</taxon>
    </lineage>
</organism>
<dbReference type="NCBIfam" id="TIGR02492">
    <property type="entry name" value="flgK_ends"/>
    <property type="match status" value="1"/>
</dbReference>
<evidence type="ECO:0000256" key="4">
    <source>
        <dbReference type="ARBA" id="ARBA00016244"/>
    </source>
</evidence>
<feature type="domain" description="Flagellar basal-body/hook protein C-terminal" evidence="9">
    <location>
        <begin position="476"/>
        <end position="515"/>
    </location>
</feature>
<dbReference type="GO" id="GO:0005198">
    <property type="term" value="F:structural molecule activity"/>
    <property type="evidence" value="ECO:0007669"/>
    <property type="project" value="UniProtKB-UniRule"/>
</dbReference>
<keyword evidence="12" id="KW-1185">Reference proteome</keyword>
<feature type="coiled-coil region" evidence="8">
    <location>
        <begin position="156"/>
        <end position="211"/>
    </location>
</feature>